<accession>A0A9P0NDC7</accession>
<dbReference type="SUPFAM" id="SSF53098">
    <property type="entry name" value="Ribonuclease H-like"/>
    <property type="match status" value="1"/>
</dbReference>
<dbReference type="InterPro" id="IPR002562">
    <property type="entry name" value="3'-5'_exonuclease_dom"/>
</dbReference>
<dbReference type="InterPro" id="IPR052408">
    <property type="entry name" value="Exonuclease_MUT-7-like"/>
</dbReference>
<dbReference type="PANTHER" id="PTHR47765:SF2">
    <property type="entry name" value="EXONUCLEASE MUT-7 HOMOLOG"/>
    <property type="match status" value="1"/>
</dbReference>
<dbReference type="GO" id="GO:0006139">
    <property type="term" value="P:nucleobase-containing compound metabolic process"/>
    <property type="evidence" value="ECO:0007669"/>
    <property type="project" value="InterPro"/>
</dbReference>
<protein>
    <recommendedName>
        <fullName evidence="6">Exonuclease mut-7</fullName>
    </recommendedName>
</protein>
<evidence type="ECO:0000259" key="2">
    <source>
        <dbReference type="Pfam" id="PF01612"/>
    </source>
</evidence>
<reference evidence="4" key="1">
    <citation type="submission" date="2022-02" db="EMBL/GenBank/DDBJ databases">
        <authorList>
            <person name="King R."/>
        </authorList>
    </citation>
    <scope>NUCLEOTIDE SEQUENCE</scope>
</reference>
<dbReference type="InterPro" id="IPR036397">
    <property type="entry name" value="RNaseH_sf"/>
</dbReference>
<keyword evidence="5" id="KW-1185">Reference proteome</keyword>
<dbReference type="Gene3D" id="3.30.420.10">
    <property type="entry name" value="Ribonuclease H-like superfamily/Ribonuclease H"/>
    <property type="match status" value="1"/>
</dbReference>
<evidence type="ECO:0000256" key="1">
    <source>
        <dbReference type="SAM" id="MobiDB-lite"/>
    </source>
</evidence>
<dbReference type="GO" id="GO:0003676">
    <property type="term" value="F:nucleic acid binding"/>
    <property type="evidence" value="ECO:0007669"/>
    <property type="project" value="InterPro"/>
</dbReference>
<feature type="region of interest" description="Disordered" evidence="1">
    <location>
        <begin position="1"/>
        <end position="24"/>
    </location>
</feature>
<evidence type="ECO:0000313" key="4">
    <source>
        <dbReference type="EMBL" id="CAH1711428.1"/>
    </source>
</evidence>
<dbReference type="Proteomes" id="UP001154329">
    <property type="component" value="Chromosome 1"/>
</dbReference>
<dbReference type="InterPro" id="IPR012337">
    <property type="entry name" value="RNaseH-like_sf"/>
</dbReference>
<dbReference type="Pfam" id="PF01612">
    <property type="entry name" value="DNA_pol_A_exo1"/>
    <property type="match status" value="1"/>
</dbReference>
<proteinExistence type="predicted"/>
<dbReference type="EMBL" id="OU899034">
    <property type="protein sequence ID" value="CAH1711428.1"/>
    <property type="molecule type" value="Genomic_DNA"/>
</dbReference>
<feature type="domain" description="Mut7-C RNAse" evidence="3">
    <location>
        <begin position="681"/>
        <end position="802"/>
    </location>
</feature>
<dbReference type="PANTHER" id="PTHR47765">
    <property type="entry name" value="3'-5' EXONUCLEASE DOMAIN-CONTAINING PROTEIN"/>
    <property type="match status" value="1"/>
</dbReference>
<dbReference type="AlphaFoldDB" id="A0A9P0NDC7"/>
<evidence type="ECO:0000313" key="5">
    <source>
        <dbReference type="Proteomes" id="UP001154329"/>
    </source>
</evidence>
<feature type="domain" description="3'-5' exonuclease" evidence="2">
    <location>
        <begin position="425"/>
        <end position="623"/>
    </location>
</feature>
<evidence type="ECO:0008006" key="6">
    <source>
        <dbReference type="Google" id="ProtNLM"/>
    </source>
</evidence>
<reference evidence="4" key="2">
    <citation type="submission" date="2022-10" db="EMBL/GenBank/DDBJ databases">
        <authorList>
            <consortium name="ENA_rothamsted_submissions"/>
            <consortium name="culmorum"/>
            <person name="King R."/>
        </authorList>
    </citation>
    <scope>NUCLEOTIDE SEQUENCE</scope>
</reference>
<dbReference type="Pfam" id="PF01927">
    <property type="entry name" value="Mut7-C"/>
    <property type="match status" value="1"/>
</dbReference>
<evidence type="ECO:0000259" key="3">
    <source>
        <dbReference type="Pfam" id="PF01927"/>
    </source>
</evidence>
<sequence>MAGRWNDNGFNAPTDGANSWVSGSSANQSPRKVLSVAQLSFSNHGISGTSTAPNINVPPVTCFEPVQKAEPDVDRVAKHIQSIWATWKQSKVLTDTLRSFFKFSPNPYASLLQLINVISEDRLKGKANTMSLSITEEFYKWIKCNESEYEHFLTDELKIRAFKMVLEKKISLNTMNTIVKIYKCNTHLDYMEELIRESIKQKKFKEACYASMCLNIQDRFTVEDFLLPLFFMNLVCVTEEFLVTSKFQQTALVKYLDDLLVENDDCLYYLANRLNVTQSNNNFSNKNQIKTNLTRIMKKYNISNELAPNITRQKKKGALVYLFRRYQSGATGIHAWREMALESIGDDETMMLEVVKMLENFGDIQECIYFAQLFAIDPSLLPPTIQQELLFCENASAGIDRPIPTEEYNTTEYHDLTLPDKQIHIIDCASKFNEFLDKINIELFDAHLDILGLDCEWKPEFTSDKSDLASIQLATIDSVYIFHLPQLQPAENYRLHWQEFSMNIFCNINILKLGFEWKGDASMIRSSLPIDNIQLHGPGFIDIKLLWKELETKWNFQLPFQNPNEDTPYNSLSDLVKLCFGRPLNKTEQFSNWEKIPLRSNQIKYAALDAYCLLEIYNLFKTMCKTCNIPFNEICQKISNNDHPDMTKPKPKHKKHKYKVPKTNMKTYSPHTHVSSVKHFKLLVPYTLEKLAERLRKCGIDTSIVERSKINDCHYIINLIKTKNLHFIAFGYAFSKVAEELHAGQCYCVQNHNLDDQVQEVLNFFKIVVKKEDLNSRCQICNSDSYEIVSSLVMKKIYDAVKLIQNQKAVRYRPPSIDEDFEDNDYYEDEDDSEDEGTSAPINAKCLTNNSFNSSKPDDPHSKLISGYTDGNSMIDVKPLSADMFNDQNRVFYICNSCGSVRWDNLQWESALGSSLGMKF</sequence>
<feature type="compositionally biased region" description="Acidic residues" evidence="1">
    <location>
        <begin position="817"/>
        <end position="837"/>
    </location>
</feature>
<feature type="region of interest" description="Disordered" evidence="1">
    <location>
        <begin position="816"/>
        <end position="841"/>
    </location>
</feature>
<name>A0A9P0NDC7_APHGO</name>
<dbReference type="GO" id="GO:0008408">
    <property type="term" value="F:3'-5' exonuclease activity"/>
    <property type="evidence" value="ECO:0007669"/>
    <property type="project" value="InterPro"/>
</dbReference>
<gene>
    <name evidence="4" type="ORF">APHIGO_LOCUS1588</name>
</gene>
<organism evidence="4 5">
    <name type="scientific">Aphis gossypii</name>
    <name type="common">Cotton aphid</name>
    <dbReference type="NCBI Taxonomy" id="80765"/>
    <lineage>
        <taxon>Eukaryota</taxon>
        <taxon>Metazoa</taxon>
        <taxon>Ecdysozoa</taxon>
        <taxon>Arthropoda</taxon>
        <taxon>Hexapoda</taxon>
        <taxon>Insecta</taxon>
        <taxon>Pterygota</taxon>
        <taxon>Neoptera</taxon>
        <taxon>Paraneoptera</taxon>
        <taxon>Hemiptera</taxon>
        <taxon>Sternorrhyncha</taxon>
        <taxon>Aphidomorpha</taxon>
        <taxon>Aphidoidea</taxon>
        <taxon>Aphididae</taxon>
        <taxon>Aphidini</taxon>
        <taxon>Aphis</taxon>
        <taxon>Aphis</taxon>
    </lineage>
</organism>
<feature type="compositionally biased region" description="Polar residues" evidence="1">
    <location>
        <begin position="8"/>
        <end position="24"/>
    </location>
</feature>
<dbReference type="InterPro" id="IPR002782">
    <property type="entry name" value="Mut7-C_RNAse_dom"/>
</dbReference>